<name>E1SLK5_FERBD</name>
<dbReference type="Gene3D" id="3.30.200.20">
    <property type="entry name" value="Phosphorylase Kinase, domain 1"/>
    <property type="match status" value="1"/>
</dbReference>
<protein>
    <submittedName>
        <fullName evidence="4">Aminoglycoside phosphotransferase</fullName>
    </submittedName>
</protein>
<dbReference type="SUPFAM" id="SSF56112">
    <property type="entry name" value="Protein kinase-like (PK-like)"/>
    <property type="match status" value="1"/>
</dbReference>
<reference evidence="4 5" key="1">
    <citation type="journal article" date="2010" name="Stand. Genomic Sci.">
        <title>Complete genome sequence of Ferrimonas balearica type strain (PAT).</title>
        <authorList>
            <person name="Nolan M."/>
            <person name="Sikorski J."/>
            <person name="Davenport K."/>
            <person name="Lucas S."/>
            <person name="Glavina Del Rio T."/>
            <person name="Tice H."/>
            <person name="Cheng J."/>
            <person name="Goodwin L."/>
            <person name="Pitluck S."/>
            <person name="Liolios K."/>
            <person name="Ivanova N."/>
            <person name="Mavromatis K."/>
            <person name="Ovchinnikova G."/>
            <person name="Pati A."/>
            <person name="Chen A."/>
            <person name="Palaniappan K."/>
            <person name="Land M."/>
            <person name="Hauser L."/>
            <person name="Chang Y."/>
            <person name="Jeffries C."/>
            <person name="Tapia R."/>
            <person name="Brettin T."/>
            <person name="Detter J."/>
            <person name="Han C."/>
            <person name="Yasawong M."/>
            <person name="Rohde M."/>
            <person name="Tindall B."/>
            <person name="Goker M."/>
            <person name="Woyke T."/>
            <person name="Bristow J."/>
            <person name="Eisen J."/>
            <person name="Markowitz V."/>
            <person name="Hugenholtz P."/>
            <person name="Kyrpides N."/>
            <person name="Klenk H."/>
            <person name="Lapidus A."/>
        </authorList>
    </citation>
    <scope>NUCLEOTIDE SEQUENCE [LARGE SCALE GENOMIC DNA]</scope>
    <source>
        <strain evidence="5">DSM 9799 / CCM 4581 / KCTC 23876 / PAT</strain>
    </source>
</reference>
<dbReference type="Gene3D" id="3.90.1200.10">
    <property type="match status" value="1"/>
</dbReference>
<evidence type="ECO:0000256" key="1">
    <source>
        <dbReference type="ARBA" id="ARBA00022741"/>
    </source>
</evidence>
<dbReference type="eggNOG" id="COG3178">
    <property type="taxonomic scope" value="Bacteria"/>
</dbReference>
<dbReference type="EMBL" id="CP002209">
    <property type="protein sequence ID" value="ADN77556.1"/>
    <property type="molecule type" value="Genomic_DNA"/>
</dbReference>
<accession>E1SLK5</accession>
<gene>
    <name evidence="4" type="ordered locus">Fbal_3358</name>
</gene>
<dbReference type="InterPro" id="IPR002575">
    <property type="entry name" value="Aminoglycoside_PTrfase"/>
</dbReference>
<dbReference type="RefSeq" id="WP_013346862.1">
    <property type="nucleotide sequence ID" value="NC_014541.1"/>
</dbReference>
<dbReference type="HOGENOM" id="CLU_021467_1_0_6"/>
<dbReference type="PANTHER" id="PTHR33540:SF1">
    <property type="entry name" value="N-ACETYLMURAMATE_N-ACETYLGLUCOSAMINE KINASE"/>
    <property type="match status" value="1"/>
</dbReference>
<dbReference type="PANTHER" id="PTHR33540">
    <property type="entry name" value="TRNA THREONYLCARBAMOYLADENOSINE BIOSYNTHESIS PROTEIN TSAE"/>
    <property type="match status" value="1"/>
</dbReference>
<dbReference type="STRING" id="550540.Fbal_3358"/>
<dbReference type="GO" id="GO:0005524">
    <property type="term" value="F:ATP binding"/>
    <property type="evidence" value="ECO:0007669"/>
    <property type="project" value="UniProtKB-KW"/>
</dbReference>
<keyword evidence="4" id="KW-0808">Transferase</keyword>
<feature type="domain" description="Aminoglycoside phosphotransferase" evidence="3">
    <location>
        <begin position="30"/>
        <end position="247"/>
    </location>
</feature>
<dbReference type="Proteomes" id="UP000006683">
    <property type="component" value="Chromosome"/>
</dbReference>
<evidence type="ECO:0000313" key="5">
    <source>
        <dbReference type="Proteomes" id="UP000006683"/>
    </source>
</evidence>
<keyword evidence="2" id="KW-0067">ATP-binding</keyword>
<sequence>MHNDSRQQALARWLDTVWAGAASDPVLIFGDASFRRYFRYQRDGRNEIAMDAPPALEDCRPFLAMTQAYQHVGLPVPQVLAQDLEQGFLCLSDLGDQHLAGPLKGNDAPYWYRKALAFLPTIATIRDSELGSLPLYDRALLERELAIFPEWLLQAHLGLSLNEQEQTLWQEACEVLVGNALAQPQVGIHRDFHSRNLMVVGDELALIDYQGALLGPISYDPVSLLRDCYWRIDEAEVEAYAREHFQALQQAGLLDATVEFSQFQRWMDLMGMQRHLKAAGIFARLHQRDGKSGYLADVPRVLDYLIDIGARYPETQALAQWLATRVKPAWEAACAR</sequence>
<evidence type="ECO:0000259" key="3">
    <source>
        <dbReference type="Pfam" id="PF01636"/>
    </source>
</evidence>
<evidence type="ECO:0000256" key="2">
    <source>
        <dbReference type="ARBA" id="ARBA00022840"/>
    </source>
</evidence>
<dbReference type="AlphaFoldDB" id="E1SLK5"/>
<evidence type="ECO:0000313" key="4">
    <source>
        <dbReference type="EMBL" id="ADN77556.1"/>
    </source>
</evidence>
<dbReference type="GO" id="GO:0016740">
    <property type="term" value="F:transferase activity"/>
    <property type="evidence" value="ECO:0007669"/>
    <property type="project" value="UniProtKB-KW"/>
</dbReference>
<dbReference type="Pfam" id="PF01636">
    <property type="entry name" value="APH"/>
    <property type="match status" value="1"/>
</dbReference>
<dbReference type="InterPro" id="IPR011009">
    <property type="entry name" value="Kinase-like_dom_sf"/>
</dbReference>
<keyword evidence="5" id="KW-1185">Reference proteome</keyword>
<organism evidence="4 5">
    <name type="scientific">Ferrimonas balearica (strain DSM 9799 / CCM 4581 / KCTC 23876 / PAT)</name>
    <dbReference type="NCBI Taxonomy" id="550540"/>
    <lineage>
        <taxon>Bacteria</taxon>
        <taxon>Pseudomonadati</taxon>
        <taxon>Pseudomonadota</taxon>
        <taxon>Gammaproteobacteria</taxon>
        <taxon>Alteromonadales</taxon>
        <taxon>Ferrimonadaceae</taxon>
        <taxon>Ferrimonas</taxon>
    </lineage>
</organism>
<proteinExistence type="predicted"/>
<dbReference type="GeneID" id="67183573"/>
<dbReference type="KEGG" id="fbl:Fbal_3358"/>
<keyword evidence="1" id="KW-0547">Nucleotide-binding</keyword>
<dbReference type="OrthoDB" id="9809275at2"/>